<dbReference type="KEGG" id="cnc:CNE_2c14700"/>
<dbReference type="AlphaFoldDB" id="F8GNY4"/>
<reference evidence="2 3" key="1">
    <citation type="journal article" date="2011" name="J. Bacteriol.">
        <title>Complete genome sequence of the type strain Cupriavidus necator N-1.</title>
        <authorList>
            <person name="Poehlein A."/>
            <person name="Kusian B."/>
            <person name="Friedrich B."/>
            <person name="Daniel R."/>
            <person name="Bowien B."/>
        </authorList>
    </citation>
    <scope>NUCLEOTIDE SEQUENCE [LARGE SCALE GENOMIC DNA]</scope>
    <source>
        <strain evidence="3">ATCC 43291 / DSM 13513 / CCUG 52238 / LMG 8453 / N-1</strain>
    </source>
</reference>
<gene>
    <name evidence="2" type="ordered locus">CNE_2c14700</name>
</gene>
<evidence type="ECO:0000313" key="2">
    <source>
        <dbReference type="EMBL" id="AEI80433.1"/>
    </source>
</evidence>
<dbReference type="PROSITE" id="PS01124">
    <property type="entry name" value="HTH_ARAC_FAMILY_2"/>
    <property type="match status" value="1"/>
</dbReference>
<organism evidence="2 3">
    <name type="scientific">Cupriavidus necator (strain ATCC 43291 / DSM 13513 / CCUG 52238 / LMG 8453 / N-1)</name>
    <name type="common">Ralstonia eutropha</name>
    <dbReference type="NCBI Taxonomy" id="1042878"/>
    <lineage>
        <taxon>Bacteria</taxon>
        <taxon>Pseudomonadati</taxon>
        <taxon>Pseudomonadota</taxon>
        <taxon>Betaproteobacteria</taxon>
        <taxon>Burkholderiales</taxon>
        <taxon>Burkholderiaceae</taxon>
        <taxon>Cupriavidus</taxon>
    </lineage>
</organism>
<sequence>MTAIRPPAELATIRAAHALLRQGRQVQEVASLTAVNRRQLNRWFERHLGLGPKQLMDLERLQFSIQAVQRGEGDALSGYSDQPHKIRSWRRRLAQTPGDYARNGPSPLAEYFGRLPDDAPAFYL</sequence>
<name>F8GNY4_CUPNN</name>
<dbReference type="GO" id="GO:0003700">
    <property type="term" value="F:DNA-binding transcription factor activity"/>
    <property type="evidence" value="ECO:0007669"/>
    <property type="project" value="InterPro"/>
</dbReference>
<evidence type="ECO:0000259" key="1">
    <source>
        <dbReference type="PROSITE" id="PS01124"/>
    </source>
</evidence>
<accession>F8GNY4</accession>
<dbReference type="GO" id="GO:0043565">
    <property type="term" value="F:sequence-specific DNA binding"/>
    <property type="evidence" value="ECO:0007669"/>
    <property type="project" value="InterPro"/>
</dbReference>
<protein>
    <submittedName>
        <fullName evidence="2">Transcriptional regulator</fullName>
    </submittedName>
</protein>
<dbReference type="Proteomes" id="UP000006798">
    <property type="component" value="Chromosome 2"/>
</dbReference>
<evidence type="ECO:0000313" key="3">
    <source>
        <dbReference type="Proteomes" id="UP000006798"/>
    </source>
</evidence>
<dbReference type="Pfam" id="PF12833">
    <property type="entry name" value="HTH_18"/>
    <property type="match status" value="1"/>
</dbReference>
<dbReference type="SMART" id="SM00342">
    <property type="entry name" value="HTH_ARAC"/>
    <property type="match status" value="1"/>
</dbReference>
<feature type="domain" description="HTH araC/xylS-type" evidence="1">
    <location>
        <begin position="20"/>
        <end position="103"/>
    </location>
</feature>
<dbReference type="EMBL" id="CP002878">
    <property type="protein sequence ID" value="AEI80433.1"/>
    <property type="molecule type" value="Genomic_DNA"/>
</dbReference>
<proteinExistence type="predicted"/>
<dbReference type="HOGENOM" id="CLU_2000103_0_0_4"/>
<dbReference type="InterPro" id="IPR018060">
    <property type="entry name" value="HTH_AraC"/>
</dbReference>
<dbReference type="Gene3D" id="1.10.10.60">
    <property type="entry name" value="Homeodomain-like"/>
    <property type="match status" value="1"/>
</dbReference>